<feature type="compositionally biased region" description="Polar residues" evidence="1">
    <location>
        <begin position="292"/>
        <end position="307"/>
    </location>
</feature>
<organism evidence="2 3">
    <name type="scientific">Ascaris lumbricoides</name>
    <name type="common">Giant roundworm</name>
    <dbReference type="NCBI Taxonomy" id="6252"/>
    <lineage>
        <taxon>Eukaryota</taxon>
        <taxon>Metazoa</taxon>
        <taxon>Ecdysozoa</taxon>
        <taxon>Nematoda</taxon>
        <taxon>Chromadorea</taxon>
        <taxon>Rhabditida</taxon>
        <taxon>Spirurina</taxon>
        <taxon>Ascaridomorpha</taxon>
        <taxon>Ascaridoidea</taxon>
        <taxon>Ascarididae</taxon>
        <taxon>Ascaris</taxon>
    </lineage>
</organism>
<reference evidence="3" key="1">
    <citation type="submission" date="2017-02" db="UniProtKB">
        <authorList>
            <consortium name="WormBaseParasite"/>
        </authorList>
    </citation>
    <scope>IDENTIFICATION</scope>
</reference>
<dbReference type="AlphaFoldDB" id="A0A0M3HEW1"/>
<name>A0A0M3HEW1_ASCLU</name>
<feature type="compositionally biased region" description="Polar residues" evidence="1">
    <location>
        <begin position="106"/>
        <end position="118"/>
    </location>
</feature>
<protein>
    <submittedName>
        <fullName evidence="3">F-box domain-containing protein</fullName>
    </submittedName>
</protein>
<proteinExistence type="predicted"/>
<accession>A0A0M3HEW1</accession>
<feature type="region of interest" description="Disordered" evidence="1">
    <location>
        <begin position="281"/>
        <end position="333"/>
    </location>
</feature>
<dbReference type="WBParaSite" id="ALUE_0000004801-mRNA-1">
    <property type="protein sequence ID" value="ALUE_0000004801-mRNA-1"/>
    <property type="gene ID" value="ALUE_0000004801"/>
</dbReference>
<feature type="region of interest" description="Disordered" evidence="1">
    <location>
        <begin position="137"/>
        <end position="222"/>
    </location>
</feature>
<evidence type="ECO:0000313" key="2">
    <source>
        <dbReference type="Proteomes" id="UP000036681"/>
    </source>
</evidence>
<feature type="compositionally biased region" description="Polar residues" evidence="1">
    <location>
        <begin position="213"/>
        <end position="222"/>
    </location>
</feature>
<keyword evidence="2" id="KW-1185">Reference proteome</keyword>
<dbReference type="Proteomes" id="UP000036681">
    <property type="component" value="Unplaced"/>
</dbReference>
<evidence type="ECO:0000256" key="1">
    <source>
        <dbReference type="SAM" id="MobiDB-lite"/>
    </source>
</evidence>
<sequence length="565" mass="62435">LQEGDVISEGQAGDTIHLVLAEGTDWHTPIQQLFNKHVGADWAVLVLELQSGSARFYVLSPHTKCTPKRIDSTVLWLVPLCTEPPAKPKLIKKVLVKKSPEKTPGPSGSTKITKSPTGTKIVRKKVVTKDGVTTVNSDVKEKSPAENNGVTKKASVEKSTKSRETAKKTERANGDGSGVDSGISLADSDNEKSQKTDMNAPEEDYRESDKLEASTNEWVTPCTTPDSALKAIETEATFVPKTETSQDGISTSFTMTLSNNEPMTSAKSETARMERIAEEEEKHCVNGPSDIHANTETTQSRFANNGSGDERYSPGLSWSSSRHSPPSDASDSITRIHQALSSERRKAVAPTACKRDTLSSGSVEMPVQVLQQVLKKFTFKELGEMRRVHPYWDELCGQALNSGYCEVVKKADKMLTECQRRVHNERQLHSVLALLTNIQVHILNPIDILRPAMDEGVCCFLYGDLLDKIFTIVAKARLMMNGEYDLAVDWKSVAELARRAQIHYKTNLEAVMEEKLSDVVRLKALQRIQRIDSFMIDSTVTKLEKSVDNLLSLALNRATAVTLHM</sequence>
<feature type="region of interest" description="Disordered" evidence="1">
    <location>
        <begin position="97"/>
        <end position="125"/>
    </location>
</feature>
<feature type="compositionally biased region" description="Low complexity" evidence="1">
    <location>
        <begin position="313"/>
        <end position="332"/>
    </location>
</feature>
<feature type="compositionally biased region" description="Basic and acidic residues" evidence="1">
    <location>
        <begin position="154"/>
        <end position="173"/>
    </location>
</feature>
<evidence type="ECO:0000313" key="3">
    <source>
        <dbReference type="WBParaSite" id="ALUE_0000004801-mRNA-1"/>
    </source>
</evidence>